<feature type="compositionally biased region" description="Basic and acidic residues" evidence="13">
    <location>
        <begin position="345"/>
        <end position="366"/>
    </location>
</feature>
<evidence type="ECO:0000256" key="7">
    <source>
        <dbReference type="ARBA" id="ARBA00023136"/>
    </source>
</evidence>
<evidence type="ECO:0000256" key="6">
    <source>
        <dbReference type="ARBA" id="ARBA00023134"/>
    </source>
</evidence>
<dbReference type="InterPro" id="IPR005225">
    <property type="entry name" value="Small_GTP-bd"/>
</dbReference>
<dbReference type="GO" id="GO:0016020">
    <property type="term" value="C:membrane"/>
    <property type="evidence" value="ECO:0007669"/>
    <property type="project" value="InterPro"/>
</dbReference>
<dbReference type="SMART" id="SM00175">
    <property type="entry name" value="RAB"/>
    <property type="match status" value="1"/>
</dbReference>
<protein>
    <submittedName>
        <fullName evidence="15">Transcription factor</fullName>
    </submittedName>
</protein>
<dbReference type="PANTHER" id="PTHR24070">
    <property type="entry name" value="RAS, DI-RAS, AND RHEB FAMILY MEMBERS OF SMALL GTPASE SUPERFAMILY"/>
    <property type="match status" value="1"/>
</dbReference>
<dbReference type="NCBIfam" id="TIGR00231">
    <property type="entry name" value="small_GTP"/>
    <property type="match status" value="1"/>
</dbReference>
<evidence type="ECO:0000259" key="14">
    <source>
        <dbReference type="Pfam" id="PF07910"/>
    </source>
</evidence>
<organism evidence="15 16">
    <name type="scientific">Fusarium longipes</name>
    <dbReference type="NCBI Taxonomy" id="694270"/>
    <lineage>
        <taxon>Eukaryota</taxon>
        <taxon>Fungi</taxon>
        <taxon>Dikarya</taxon>
        <taxon>Ascomycota</taxon>
        <taxon>Pezizomycotina</taxon>
        <taxon>Sordariomycetes</taxon>
        <taxon>Hypocreomycetidae</taxon>
        <taxon>Hypocreales</taxon>
        <taxon>Nectriaceae</taxon>
        <taxon>Fusarium</taxon>
    </lineage>
</organism>
<dbReference type="Gene3D" id="3.90.70.130">
    <property type="match status" value="1"/>
</dbReference>
<evidence type="ECO:0000256" key="5">
    <source>
        <dbReference type="ARBA" id="ARBA00022842"/>
    </source>
</evidence>
<dbReference type="Proteomes" id="UP000266234">
    <property type="component" value="Unassembled WGS sequence"/>
</dbReference>
<evidence type="ECO:0000256" key="10">
    <source>
        <dbReference type="ARBA" id="ARBA00037969"/>
    </source>
</evidence>
<dbReference type="PRINTS" id="PR00449">
    <property type="entry name" value="RASTRNSFRMNG"/>
</dbReference>
<gene>
    <name evidence="15" type="ORF">FLONG3_10735</name>
</gene>
<dbReference type="GO" id="GO:0046872">
    <property type="term" value="F:metal ion binding"/>
    <property type="evidence" value="ECO:0007669"/>
    <property type="project" value="UniProtKB-KW"/>
</dbReference>
<keyword evidence="16" id="KW-1185">Reference proteome</keyword>
<dbReference type="InterPro" id="IPR020849">
    <property type="entry name" value="Small_GTPase_Ras-type"/>
</dbReference>
<keyword evidence="4" id="KW-0378">Hydrolase</keyword>
<name>A0A395RLM8_9HYPO</name>
<dbReference type="PROSITE" id="PS51420">
    <property type="entry name" value="RHO"/>
    <property type="match status" value="1"/>
</dbReference>
<evidence type="ECO:0000313" key="16">
    <source>
        <dbReference type="Proteomes" id="UP000266234"/>
    </source>
</evidence>
<reference evidence="15 16" key="1">
    <citation type="journal article" date="2018" name="PLoS Pathog.">
        <title>Evolution of structural diversity of trichothecenes, a family of toxins produced by plant pathogenic and entomopathogenic fungi.</title>
        <authorList>
            <person name="Proctor R.H."/>
            <person name="McCormick S.P."/>
            <person name="Kim H.S."/>
            <person name="Cardoza R.E."/>
            <person name="Stanley A.M."/>
            <person name="Lindo L."/>
            <person name="Kelly A."/>
            <person name="Brown D.W."/>
            <person name="Lee T."/>
            <person name="Vaughan M.M."/>
            <person name="Alexander N.J."/>
            <person name="Busman M."/>
            <person name="Gutierrez S."/>
        </authorList>
    </citation>
    <scope>NUCLEOTIDE SEQUENCE [LARGE SCALE GENOMIC DNA]</scope>
    <source>
        <strain evidence="15 16">NRRL 20695</strain>
    </source>
</reference>
<accession>A0A395RLM8</accession>
<keyword evidence="7" id="KW-0472">Membrane</keyword>
<comment type="catalytic activity">
    <reaction evidence="12">
        <text>GTP + H2O = GDP + phosphate + H(+)</text>
        <dbReference type="Rhea" id="RHEA:19669"/>
        <dbReference type="ChEBI" id="CHEBI:15377"/>
        <dbReference type="ChEBI" id="CHEBI:15378"/>
        <dbReference type="ChEBI" id="CHEBI:37565"/>
        <dbReference type="ChEBI" id="CHEBI:43474"/>
        <dbReference type="ChEBI" id="CHEBI:58189"/>
    </reaction>
    <physiologicalReaction direction="left-to-right" evidence="12">
        <dbReference type="Rhea" id="RHEA:19670"/>
    </physiologicalReaction>
</comment>
<comment type="caution">
    <text evidence="15">The sequence shown here is derived from an EMBL/GenBank/DDBJ whole genome shotgun (WGS) entry which is preliminary data.</text>
</comment>
<dbReference type="Pfam" id="PF07910">
    <property type="entry name" value="Peptidase_C78"/>
    <property type="match status" value="1"/>
</dbReference>
<dbReference type="GO" id="GO:0012505">
    <property type="term" value="C:endomembrane system"/>
    <property type="evidence" value="ECO:0007669"/>
    <property type="project" value="UniProtKB-SubCell"/>
</dbReference>
<evidence type="ECO:0000256" key="11">
    <source>
        <dbReference type="ARBA" id="ARBA00046278"/>
    </source>
</evidence>
<dbReference type="InterPro" id="IPR012462">
    <property type="entry name" value="UFSP1/2_DUB_cat"/>
</dbReference>
<dbReference type="PROSITE" id="PS51419">
    <property type="entry name" value="RAB"/>
    <property type="match status" value="1"/>
</dbReference>
<keyword evidence="9" id="KW-0636">Prenylation</keyword>
<dbReference type="GO" id="GO:0005525">
    <property type="term" value="F:GTP binding"/>
    <property type="evidence" value="ECO:0007669"/>
    <property type="project" value="UniProtKB-KW"/>
</dbReference>
<evidence type="ECO:0000256" key="13">
    <source>
        <dbReference type="SAM" id="MobiDB-lite"/>
    </source>
</evidence>
<dbReference type="AlphaFoldDB" id="A0A395RLM8"/>
<evidence type="ECO:0000256" key="8">
    <source>
        <dbReference type="ARBA" id="ARBA00023288"/>
    </source>
</evidence>
<dbReference type="InterPro" id="IPR001806">
    <property type="entry name" value="Small_GTPase"/>
</dbReference>
<comment type="similarity">
    <text evidence="10">Belongs to the small GTPase superfamily. Rheb family.</text>
</comment>
<dbReference type="SMART" id="SM00173">
    <property type="entry name" value="RAS"/>
    <property type="match status" value="1"/>
</dbReference>
<proteinExistence type="inferred from homology"/>
<dbReference type="STRING" id="694270.A0A395RLM8"/>
<evidence type="ECO:0000256" key="9">
    <source>
        <dbReference type="ARBA" id="ARBA00023289"/>
    </source>
</evidence>
<dbReference type="OrthoDB" id="288987at2759"/>
<sequence length="634" mass="70606">MPSPKQRKVAIVGSRSVGKSSLAVRFVDGHFVDSYYPTIENTFSKMIKYKGQDYSTEIVDTAGQDEYSILNSKHFIGIHGYMLVYSVSSLPSFEMVQVIREKILNHLGTDSVPICIVGNKSDLRPEQRQVTPEDGQKLSEKIQCGWTEASARYNENVGKAFELLIGQIEKSQNPGEAPAKSNCILITEYSAFAPSRKSSVLICLSTMPGPDPCPFCGFEPEQGEHEILLQHIEKHHPDGEQQPFTDTETPFMCPEDGCGEILQPDELAFHLELHELEAQGATPEPESAAEKAPSVPRKSASATKGSSRKHKKASTIQAWKDLFTGHSESHSRDSSSSSRTRHKTKREEAGISTSPDRDSSSRTRNGERRRKSGQLGKSELDEGQVVNNDVLPVLSQVLEQSPSTQYAYLCQPAVQHISKLKKEGGFCGYRNIQMLTSYIISAKTEGSNHFGNSFPTIFQIQDLIENAWDNGINSQGRAETGGVKGTRKYIGTPEAQAVFLNLKIPCSVQAFKDPERGKSKQYLFEAIERYFQGGITSVEDRIHHTNLPPIYLQHPGHSLTIVGFEKQMSGHTNLLVFDPSFHDSTKIRALVGKTVRLKSSSIEGLLKPYRRGSQYFRRHNQYEVLYLTKYASVA</sequence>
<dbReference type="GO" id="GO:0003924">
    <property type="term" value="F:GTPase activity"/>
    <property type="evidence" value="ECO:0007669"/>
    <property type="project" value="InterPro"/>
</dbReference>
<dbReference type="SMART" id="SM00174">
    <property type="entry name" value="RHO"/>
    <property type="match status" value="1"/>
</dbReference>
<evidence type="ECO:0000256" key="1">
    <source>
        <dbReference type="ARBA" id="ARBA00022481"/>
    </source>
</evidence>
<evidence type="ECO:0000256" key="4">
    <source>
        <dbReference type="ARBA" id="ARBA00022801"/>
    </source>
</evidence>
<dbReference type="GO" id="GO:0007165">
    <property type="term" value="P:signal transduction"/>
    <property type="evidence" value="ECO:0007669"/>
    <property type="project" value="InterPro"/>
</dbReference>
<evidence type="ECO:0000256" key="2">
    <source>
        <dbReference type="ARBA" id="ARBA00022723"/>
    </source>
</evidence>
<keyword evidence="6" id="KW-0342">GTP-binding</keyword>
<evidence type="ECO:0000313" key="15">
    <source>
        <dbReference type="EMBL" id="RGP60679.1"/>
    </source>
</evidence>
<dbReference type="CDD" id="cd04137">
    <property type="entry name" value="RheB"/>
    <property type="match status" value="1"/>
</dbReference>
<dbReference type="SUPFAM" id="SSF52540">
    <property type="entry name" value="P-loop containing nucleoside triphosphate hydrolases"/>
    <property type="match status" value="1"/>
</dbReference>
<keyword evidence="5" id="KW-0460">Magnesium</keyword>
<evidence type="ECO:0000256" key="12">
    <source>
        <dbReference type="ARBA" id="ARBA00049117"/>
    </source>
</evidence>
<dbReference type="Gene3D" id="3.40.50.300">
    <property type="entry name" value="P-loop containing nucleotide triphosphate hydrolases"/>
    <property type="match status" value="1"/>
</dbReference>
<dbReference type="Pfam" id="PF00071">
    <property type="entry name" value="Ras"/>
    <property type="match status" value="1"/>
</dbReference>
<feature type="region of interest" description="Disordered" evidence="13">
    <location>
        <begin position="279"/>
        <end position="383"/>
    </location>
</feature>
<dbReference type="PROSITE" id="PS51421">
    <property type="entry name" value="RAS"/>
    <property type="match status" value="1"/>
</dbReference>
<comment type="subcellular location">
    <subcellularLocation>
        <location evidence="11">Endomembrane system</location>
        <topology evidence="11">Lipid-anchor</topology>
        <orientation evidence="11">Cytoplasmic side</orientation>
    </subcellularLocation>
</comment>
<dbReference type="FunFam" id="3.40.50.300:FF:000273">
    <property type="entry name" value="GTP-binding protein Rheb homolog"/>
    <property type="match status" value="1"/>
</dbReference>
<keyword evidence="1" id="KW-0488">Methylation</keyword>
<keyword evidence="2" id="KW-0479">Metal-binding</keyword>
<evidence type="ECO:0000256" key="3">
    <source>
        <dbReference type="ARBA" id="ARBA00022741"/>
    </source>
</evidence>
<feature type="domain" description="UFSP1/2/DUB catalytic" evidence="14">
    <location>
        <begin position="404"/>
        <end position="624"/>
    </location>
</feature>
<dbReference type="InterPro" id="IPR027417">
    <property type="entry name" value="P-loop_NTPase"/>
</dbReference>
<keyword evidence="3" id="KW-0547">Nucleotide-binding</keyword>
<dbReference type="EMBL" id="PXOG01000334">
    <property type="protein sequence ID" value="RGP60679.1"/>
    <property type="molecule type" value="Genomic_DNA"/>
</dbReference>
<keyword evidence="8" id="KW-0449">Lipoprotein</keyword>